<gene>
    <name evidence="3" type="ORF">DICSQDRAFT_70952</name>
</gene>
<dbReference type="PANTHER" id="PTHR10622">
    <property type="entry name" value="HET DOMAIN-CONTAINING PROTEIN"/>
    <property type="match status" value="1"/>
</dbReference>
<evidence type="ECO:0000313" key="3">
    <source>
        <dbReference type="EMBL" id="EJF56710.1"/>
    </source>
</evidence>
<dbReference type="PANTHER" id="PTHR10622:SF10">
    <property type="entry name" value="HET DOMAIN-CONTAINING PROTEIN"/>
    <property type="match status" value="1"/>
</dbReference>
<dbReference type="KEGG" id="dsq:DICSQDRAFT_70952"/>
<dbReference type="HOGENOM" id="CLU_000288_138_0_1"/>
<organism evidence="3 4">
    <name type="scientific">Dichomitus squalens (strain LYAD-421)</name>
    <name type="common">Western red white-rot fungus</name>
    <dbReference type="NCBI Taxonomy" id="732165"/>
    <lineage>
        <taxon>Eukaryota</taxon>
        <taxon>Fungi</taxon>
        <taxon>Dikarya</taxon>
        <taxon>Basidiomycota</taxon>
        <taxon>Agaricomycotina</taxon>
        <taxon>Agaricomycetes</taxon>
        <taxon>Polyporales</taxon>
        <taxon>Polyporaceae</taxon>
        <taxon>Dichomitus</taxon>
    </lineage>
</organism>
<evidence type="ECO:0000313" key="4">
    <source>
        <dbReference type="Proteomes" id="UP000053319"/>
    </source>
</evidence>
<dbReference type="GeneID" id="18843758"/>
<proteinExistence type="predicted"/>
<dbReference type="AlphaFoldDB" id="R7SLX2"/>
<accession>R7SLX2</accession>
<dbReference type="Pfam" id="PF06985">
    <property type="entry name" value="HET"/>
    <property type="match status" value="1"/>
</dbReference>
<dbReference type="InterPro" id="IPR010730">
    <property type="entry name" value="HET"/>
</dbReference>
<dbReference type="Pfam" id="PF26640">
    <property type="entry name" value="DUF8212"/>
    <property type="match status" value="1"/>
</dbReference>
<dbReference type="EMBL" id="JH719465">
    <property type="protein sequence ID" value="EJF56710.1"/>
    <property type="molecule type" value="Genomic_DNA"/>
</dbReference>
<dbReference type="Proteomes" id="UP000053319">
    <property type="component" value="Unassembled WGS sequence"/>
</dbReference>
<reference evidence="3 4" key="1">
    <citation type="journal article" date="2012" name="Science">
        <title>The Paleozoic origin of enzymatic lignin decomposition reconstructed from 31 fungal genomes.</title>
        <authorList>
            <person name="Floudas D."/>
            <person name="Binder M."/>
            <person name="Riley R."/>
            <person name="Barry K."/>
            <person name="Blanchette R.A."/>
            <person name="Henrissat B."/>
            <person name="Martinez A.T."/>
            <person name="Otillar R."/>
            <person name="Spatafora J.W."/>
            <person name="Yadav J.S."/>
            <person name="Aerts A."/>
            <person name="Benoit I."/>
            <person name="Boyd A."/>
            <person name="Carlson A."/>
            <person name="Copeland A."/>
            <person name="Coutinho P.M."/>
            <person name="de Vries R.P."/>
            <person name="Ferreira P."/>
            <person name="Findley K."/>
            <person name="Foster B."/>
            <person name="Gaskell J."/>
            <person name="Glotzer D."/>
            <person name="Gorecki P."/>
            <person name="Heitman J."/>
            <person name="Hesse C."/>
            <person name="Hori C."/>
            <person name="Igarashi K."/>
            <person name="Jurgens J.A."/>
            <person name="Kallen N."/>
            <person name="Kersten P."/>
            <person name="Kohler A."/>
            <person name="Kuees U."/>
            <person name="Kumar T.K.A."/>
            <person name="Kuo A."/>
            <person name="LaButti K."/>
            <person name="Larrondo L.F."/>
            <person name="Lindquist E."/>
            <person name="Ling A."/>
            <person name="Lombard V."/>
            <person name="Lucas S."/>
            <person name="Lundell T."/>
            <person name="Martin R."/>
            <person name="McLaughlin D.J."/>
            <person name="Morgenstern I."/>
            <person name="Morin E."/>
            <person name="Murat C."/>
            <person name="Nagy L.G."/>
            <person name="Nolan M."/>
            <person name="Ohm R.A."/>
            <person name="Patyshakuliyeva A."/>
            <person name="Rokas A."/>
            <person name="Ruiz-Duenas F.J."/>
            <person name="Sabat G."/>
            <person name="Salamov A."/>
            <person name="Samejima M."/>
            <person name="Schmutz J."/>
            <person name="Slot J.C."/>
            <person name="St John F."/>
            <person name="Stenlid J."/>
            <person name="Sun H."/>
            <person name="Sun S."/>
            <person name="Syed K."/>
            <person name="Tsang A."/>
            <person name="Wiebenga A."/>
            <person name="Young D."/>
            <person name="Pisabarro A."/>
            <person name="Eastwood D.C."/>
            <person name="Martin F."/>
            <person name="Cullen D."/>
            <person name="Grigoriev I.V."/>
            <person name="Hibbett D.S."/>
        </authorList>
    </citation>
    <scope>NUCLEOTIDE SEQUENCE [LARGE SCALE GENOMIC DNA]</scope>
    <source>
        <strain evidence="3 4">LYAD-421 SS1</strain>
    </source>
</reference>
<dbReference type="RefSeq" id="XP_007370573.1">
    <property type="nucleotide sequence ID" value="XM_007370511.1"/>
</dbReference>
<protein>
    <submittedName>
        <fullName evidence="3">HET-domain-containing protein</fullName>
    </submittedName>
</protein>
<dbReference type="OMA" id="DWAMREH"/>
<name>R7SLX2_DICSQ</name>
<evidence type="ECO:0000259" key="2">
    <source>
        <dbReference type="Pfam" id="PF26640"/>
    </source>
</evidence>
<sequence length="238" mass="27444">MRVLDTWTGQFVEVDPERTEFAILSHTWREREQTHYPIWGDTKLSRKIREACKVAREAGHRYLWIDSCCIDKTSSSELSESINSMYQWYGRAKVCFAHLADVPAGEDPRAGQSAFRRSRWFTRGWTLQELIAPSAVKFLSQDWIAIGTKATLGYVIKEITGIPIALLLRVKSLGDFSVAQRLSWAGQRETSRKEDKAYSLLGIFSINMPTLYGEGDRAFRRLLEEIVRRIPYQSVFAW</sequence>
<evidence type="ECO:0000259" key="1">
    <source>
        <dbReference type="Pfam" id="PF06985"/>
    </source>
</evidence>
<dbReference type="InterPro" id="IPR058525">
    <property type="entry name" value="DUF8212"/>
</dbReference>
<feature type="domain" description="Heterokaryon incompatibility" evidence="1">
    <location>
        <begin position="21"/>
        <end position="101"/>
    </location>
</feature>
<feature type="domain" description="DUF8212" evidence="2">
    <location>
        <begin position="217"/>
        <end position="238"/>
    </location>
</feature>
<feature type="non-terminal residue" evidence="3">
    <location>
        <position position="1"/>
    </location>
</feature>